<sequence length="56" mass="6162">MYDPTAETSVIPGFSKGYVEYKSGMTVNLNPITFCLPCPFYEPQGVQKKVGWPSGT</sequence>
<dbReference type="EMBL" id="MN956836">
    <property type="protein sequence ID" value="QTX13897.1"/>
    <property type="molecule type" value="Genomic_DNA"/>
</dbReference>
<accession>A0A8B0SVZ4</accession>
<proteinExistence type="predicted"/>
<geneLocation type="plasmid" evidence="1">
    <name>p17-15-vir-like</name>
</geneLocation>
<evidence type="ECO:0000313" key="1">
    <source>
        <dbReference type="EMBL" id="QTX13897.1"/>
    </source>
</evidence>
<protein>
    <submittedName>
        <fullName evidence="1">Uncharacterized protein</fullName>
    </submittedName>
</protein>
<dbReference type="AlphaFoldDB" id="A0A8B0SVZ4"/>
<name>A0A8B0SVZ4_KLEPN</name>
<reference evidence="1" key="1">
    <citation type="submission" date="2020-01" db="EMBL/GenBank/DDBJ databases">
        <authorList>
            <person name="Qin S."/>
        </authorList>
    </citation>
    <scope>NUCLEOTIDE SEQUENCE</scope>
    <source>
        <strain evidence="1">CVir17-16-YZ6g</strain>
        <plasmid evidence="1">p17-15-vir-like</plasmid>
    </source>
</reference>
<organism evidence="1">
    <name type="scientific">Klebsiella pneumoniae</name>
    <dbReference type="NCBI Taxonomy" id="573"/>
    <lineage>
        <taxon>Bacteria</taxon>
        <taxon>Pseudomonadati</taxon>
        <taxon>Pseudomonadota</taxon>
        <taxon>Gammaproteobacteria</taxon>
        <taxon>Enterobacterales</taxon>
        <taxon>Enterobacteriaceae</taxon>
        <taxon>Klebsiella/Raoultella group</taxon>
        <taxon>Klebsiella</taxon>
        <taxon>Klebsiella pneumoniae complex</taxon>
    </lineage>
</organism>
<keyword evidence="1" id="KW-0614">Plasmid</keyword>